<organism evidence="3 5">
    <name type="scientific">Cupriavidus gilardii</name>
    <dbReference type="NCBI Taxonomy" id="82541"/>
    <lineage>
        <taxon>Bacteria</taxon>
        <taxon>Pseudomonadati</taxon>
        <taxon>Pseudomonadota</taxon>
        <taxon>Betaproteobacteria</taxon>
        <taxon>Burkholderiales</taxon>
        <taxon>Burkholderiaceae</taxon>
        <taxon>Cupriavidus</taxon>
    </lineage>
</organism>
<dbReference type="EMBL" id="CP098735">
    <property type="protein sequence ID" value="USE77616.1"/>
    <property type="molecule type" value="Genomic_DNA"/>
</dbReference>
<keyword evidence="2" id="KW-0732">Signal</keyword>
<reference evidence="4" key="2">
    <citation type="submission" date="2022-06" db="EMBL/GenBank/DDBJ databases">
        <title>Complete genome sequence and characterization of Cupriavidus gilardii QJ1 isolated from contaminating cells.</title>
        <authorList>
            <person name="Qi J."/>
        </authorList>
    </citation>
    <scope>NUCLEOTIDE SEQUENCE</scope>
    <source>
        <strain evidence="4">QJ1</strain>
    </source>
</reference>
<dbReference type="Gene3D" id="3.40.190.10">
    <property type="entry name" value="Periplasmic binding protein-like II"/>
    <property type="match status" value="1"/>
</dbReference>
<dbReference type="Proteomes" id="UP000542973">
    <property type="component" value="Unassembled WGS sequence"/>
</dbReference>
<comment type="similarity">
    <text evidence="1">Belongs to the UPF0065 (bug) family.</text>
</comment>
<name>A0A6N1B9K6_9BURK</name>
<dbReference type="GeneID" id="70687872"/>
<dbReference type="CDD" id="cd13578">
    <property type="entry name" value="PBP2_Bug27"/>
    <property type="match status" value="1"/>
</dbReference>
<feature type="chain" id="PRO_5044644728" evidence="2">
    <location>
        <begin position="26"/>
        <end position="325"/>
    </location>
</feature>
<evidence type="ECO:0000256" key="2">
    <source>
        <dbReference type="SAM" id="SignalP"/>
    </source>
</evidence>
<keyword evidence="6" id="KW-1185">Reference proteome</keyword>
<proteinExistence type="inferred from homology"/>
<evidence type="ECO:0000313" key="4">
    <source>
        <dbReference type="EMBL" id="USE77616.1"/>
    </source>
</evidence>
<dbReference type="PANTHER" id="PTHR42928:SF5">
    <property type="entry name" value="BLR1237 PROTEIN"/>
    <property type="match status" value="1"/>
</dbReference>
<accession>A0A6N1B9K6</accession>
<protein>
    <submittedName>
        <fullName evidence="3">Tripartite tricarboxylate transporter substrate binding protein</fullName>
    </submittedName>
</protein>
<dbReference type="AlphaFoldDB" id="A0A6N1B9K6"/>
<gene>
    <name evidence="3" type="ORF">HLB16_15325</name>
    <name evidence="4" type="ORF">NDR89_00715</name>
</gene>
<sequence>MNRPLTAARLLGALTLAAACGAAIAQTAYPTRPVTIVVPYSPGGTTDIVARLAAQYLSESLGKSFVVDNRPGASGTIAAGMVAKAAPDGYTLLANEVGQTATPALFSNLKYDPVKDLTPVTLIAETPVVLAVTPSLPVRTLKDLLAYGKAHPNALNYGSGGAGSGPHIAGELFKQVSGIPVTHVPYKGSGPAITDLMAGQIQMLSSAAPTIAPHVVSGKIRALAVAGPRRVPTLPDVPTAAEAGLPGFQFSIWFGLAAPHGTPPEIVNKLNAELQKMLQQPAIREKLSAAGADPVGAGPQAFGKRIASETRRWGDLIRQSGIKLD</sequence>
<dbReference type="PIRSF" id="PIRSF017082">
    <property type="entry name" value="YflP"/>
    <property type="match status" value="1"/>
</dbReference>
<dbReference type="InterPro" id="IPR042100">
    <property type="entry name" value="Bug_dom1"/>
</dbReference>
<evidence type="ECO:0000256" key="1">
    <source>
        <dbReference type="ARBA" id="ARBA00006987"/>
    </source>
</evidence>
<dbReference type="PANTHER" id="PTHR42928">
    <property type="entry name" value="TRICARBOXYLATE-BINDING PROTEIN"/>
    <property type="match status" value="1"/>
</dbReference>
<dbReference type="SUPFAM" id="SSF53850">
    <property type="entry name" value="Periplasmic binding protein-like II"/>
    <property type="match status" value="1"/>
</dbReference>
<dbReference type="EMBL" id="JABEMD010000025">
    <property type="protein sequence ID" value="NNH12243.1"/>
    <property type="molecule type" value="Genomic_DNA"/>
</dbReference>
<evidence type="ECO:0000313" key="3">
    <source>
        <dbReference type="EMBL" id="NNH12243.1"/>
    </source>
</evidence>
<feature type="signal peptide" evidence="2">
    <location>
        <begin position="1"/>
        <end position="25"/>
    </location>
</feature>
<dbReference type="PROSITE" id="PS51257">
    <property type="entry name" value="PROKAR_LIPOPROTEIN"/>
    <property type="match status" value="1"/>
</dbReference>
<evidence type="ECO:0000313" key="5">
    <source>
        <dbReference type="Proteomes" id="UP000542973"/>
    </source>
</evidence>
<dbReference type="Gene3D" id="3.40.190.150">
    <property type="entry name" value="Bordetella uptake gene, domain 1"/>
    <property type="match status" value="1"/>
</dbReference>
<dbReference type="Proteomes" id="UP001056648">
    <property type="component" value="Chromosome 1"/>
</dbReference>
<dbReference type="InterPro" id="IPR005064">
    <property type="entry name" value="BUG"/>
</dbReference>
<dbReference type="Pfam" id="PF03401">
    <property type="entry name" value="TctC"/>
    <property type="match status" value="1"/>
</dbReference>
<reference evidence="3 5" key="1">
    <citation type="submission" date="2020-05" db="EMBL/GenBank/DDBJ databases">
        <title>MicrobeNet Type strains.</title>
        <authorList>
            <person name="Nicholson A.C."/>
        </authorList>
    </citation>
    <scope>NUCLEOTIDE SEQUENCE [LARGE SCALE GENOMIC DNA]</scope>
    <source>
        <strain evidence="3 5">ATCC 700815</strain>
    </source>
</reference>
<dbReference type="RefSeq" id="WP_053823860.1">
    <property type="nucleotide sequence ID" value="NZ_BAAAEB010000022.1"/>
</dbReference>
<evidence type="ECO:0000313" key="6">
    <source>
        <dbReference type="Proteomes" id="UP001056648"/>
    </source>
</evidence>